<evidence type="ECO:0000256" key="4">
    <source>
        <dbReference type="ARBA" id="ARBA00023186"/>
    </source>
</evidence>
<keyword evidence="3 6" id="KW-0133">Cell shape</keyword>
<feature type="domain" description="R3H" evidence="7">
    <location>
        <begin position="179"/>
        <end position="244"/>
    </location>
</feature>
<dbReference type="InterPro" id="IPR032782">
    <property type="entry name" value="KhpB_N"/>
</dbReference>
<organism evidence="8 9">
    <name type="scientific">Paenibacillus kyungheensis</name>
    <dbReference type="NCBI Taxonomy" id="1452732"/>
    <lineage>
        <taxon>Bacteria</taxon>
        <taxon>Bacillati</taxon>
        <taxon>Bacillota</taxon>
        <taxon>Bacilli</taxon>
        <taxon>Bacillales</taxon>
        <taxon>Paenibacillaceae</taxon>
        <taxon>Paenibacillus</taxon>
    </lineage>
</organism>
<dbReference type="SMART" id="SM01245">
    <property type="entry name" value="Jag_N"/>
    <property type="match status" value="1"/>
</dbReference>
<dbReference type="KEGG" id="pka:PQ456_22910"/>
<comment type="function">
    <text evidence="6">A probable RNA chaperone. Forms a complex with KhpA which binds to cellular RNA and controls its expression. Plays a role in peptidoglycan (PG) homeostasis and cell length regulation.</text>
</comment>
<accession>A0AAX3M1H5</accession>
<dbReference type="SUPFAM" id="SSF82708">
    <property type="entry name" value="R3H domain"/>
    <property type="match status" value="1"/>
</dbReference>
<sequence length="244" mass="26923">MTTVITSGKTIDDAIAEGLTRLSASKEQVQVQILQQPSKGFLGLFGAKPAKVELTLLSSKPTVQIPSSPAVPVSLEDRSTASPSITEIADKEGSASTHSHDEAIQFVKEVGQSIGLELEVDIKRNRDGYTMNISGNDLGLLIGRRGQTLDALQYLVNIVANRYSDKYVRILLDAENFRERRRKTLEDLADRLAGRVIRSGKEVVLEPMSSQERKVIHAKLQNHARVKTISKGEEPNRRVVITLR</sequence>
<dbReference type="GO" id="GO:0008360">
    <property type="term" value="P:regulation of cell shape"/>
    <property type="evidence" value="ECO:0007669"/>
    <property type="project" value="UniProtKB-KW"/>
</dbReference>
<dbReference type="GO" id="GO:0071555">
    <property type="term" value="P:cell wall organization"/>
    <property type="evidence" value="ECO:0007669"/>
    <property type="project" value="UniProtKB-KW"/>
</dbReference>
<keyword evidence="5 6" id="KW-0961">Cell wall biogenesis/degradation</keyword>
<evidence type="ECO:0000313" key="8">
    <source>
        <dbReference type="EMBL" id="WCT55960.1"/>
    </source>
</evidence>
<keyword evidence="9" id="KW-1185">Reference proteome</keyword>
<evidence type="ECO:0000313" key="9">
    <source>
        <dbReference type="Proteomes" id="UP001220509"/>
    </source>
</evidence>
<dbReference type="InterPro" id="IPR001374">
    <property type="entry name" value="R3H_dom"/>
</dbReference>
<evidence type="ECO:0000256" key="2">
    <source>
        <dbReference type="ARBA" id="ARBA00022884"/>
    </source>
</evidence>
<evidence type="ECO:0000259" key="7">
    <source>
        <dbReference type="PROSITE" id="PS51061"/>
    </source>
</evidence>
<keyword evidence="1 6" id="KW-0963">Cytoplasm</keyword>
<keyword evidence="4 6" id="KW-0143">Chaperone</keyword>
<dbReference type="RefSeq" id="WP_273614299.1">
    <property type="nucleotide sequence ID" value="NZ_CP117416.1"/>
</dbReference>
<evidence type="ECO:0000256" key="6">
    <source>
        <dbReference type="HAMAP-Rule" id="MF_00867"/>
    </source>
</evidence>
<dbReference type="PANTHER" id="PTHR35800">
    <property type="entry name" value="PROTEIN JAG"/>
    <property type="match status" value="1"/>
</dbReference>
<name>A0AAX3M1H5_9BACL</name>
<dbReference type="Gene3D" id="3.30.300.20">
    <property type="match status" value="1"/>
</dbReference>
<protein>
    <recommendedName>
        <fullName evidence="6">RNA-binding protein KhpB</fullName>
    </recommendedName>
    <alternativeName>
        <fullName evidence="6">RNA-binding protein EloR</fullName>
    </alternativeName>
</protein>
<dbReference type="NCBIfam" id="NF041568">
    <property type="entry name" value="Jag_EloR"/>
    <property type="match status" value="1"/>
</dbReference>
<comment type="domain">
    <text evidence="6">Has an N-terminal Jag-N domain and 2 RNA-binding domains (KH and R3H).</text>
</comment>
<comment type="similarity">
    <text evidence="6">Belongs to the KhpB RNA-binding protein family.</text>
</comment>
<dbReference type="InterPro" id="IPR038008">
    <property type="entry name" value="Jag_KH"/>
</dbReference>
<dbReference type="AlphaFoldDB" id="A0AAX3M1H5"/>
<dbReference type="InterPro" id="IPR039247">
    <property type="entry name" value="KhpB"/>
</dbReference>
<dbReference type="SMART" id="SM00393">
    <property type="entry name" value="R3H"/>
    <property type="match status" value="1"/>
</dbReference>
<dbReference type="Gene3D" id="3.30.1370.50">
    <property type="entry name" value="R3H-like domain"/>
    <property type="match status" value="1"/>
</dbReference>
<dbReference type="GO" id="GO:0009252">
    <property type="term" value="P:peptidoglycan biosynthetic process"/>
    <property type="evidence" value="ECO:0007669"/>
    <property type="project" value="UniProtKB-UniRule"/>
</dbReference>
<dbReference type="Gene3D" id="3.30.30.80">
    <property type="entry name" value="probable RNA-binding protein from clostridium symbiosum atcc 14940"/>
    <property type="match status" value="1"/>
</dbReference>
<evidence type="ECO:0000256" key="1">
    <source>
        <dbReference type="ARBA" id="ARBA00022490"/>
    </source>
</evidence>
<dbReference type="Pfam" id="PF14804">
    <property type="entry name" value="Jag_N"/>
    <property type="match status" value="1"/>
</dbReference>
<dbReference type="CDD" id="cd02414">
    <property type="entry name" value="KH-II_Jag"/>
    <property type="match status" value="1"/>
</dbReference>
<dbReference type="PROSITE" id="PS51061">
    <property type="entry name" value="R3H"/>
    <property type="match status" value="1"/>
</dbReference>
<dbReference type="InterPro" id="IPR015946">
    <property type="entry name" value="KH_dom-like_a/b"/>
</dbReference>
<evidence type="ECO:0000256" key="3">
    <source>
        <dbReference type="ARBA" id="ARBA00022960"/>
    </source>
</evidence>
<dbReference type="InterPro" id="IPR036867">
    <property type="entry name" value="R3H_dom_sf"/>
</dbReference>
<dbReference type="InterPro" id="IPR034079">
    <property type="entry name" value="R3H_KhpB"/>
</dbReference>
<dbReference type="CDD" id="cd02644">
    <property type="entry name" value="R3H_jag"/>
    <property type="match status" value="1"/>
</dbReference>
<evidence type="ECO:0000256" key="5">
    <source>
        <dbReference type="ARBA" id="ARBA00023316"/>
    </source>
</evidence>
<comment type="subunit">
    <text evidence="6">Forms a complex with KhpA.</text>
</comment>
<dbReference type="Proteomes" id="UP001220509">
    <property type="component" value="Chromosome"/>
</dbReference>
<dbReference type="Pfam" id="PF13083">
    <property type="entry name" value="KH_KhpA-B"/>
    <property type="match status" value="1"/>
</dbReference>
<keyword evidence="2 6" id="KW-0694">RNA-binding</keyword>
<dbReference type="InterPro" id="IPR038247">
    <property type="entry name" value="Jag_N_dom_sf"/>
</dbReference>
<gene>
    <name evidence="6" type="primary">khpB</name>
    <name evidence="6" type="synonym">eloR</name>
    <name evidence="8" type="ORF">PQ456_22910</name>
</gene>
<proteinExistence type="inferred from homology"/>
<dbReference type="HAMAP" id="MF_00867">
    <property type="entry name" value="KhpB"/>
    <property type="match status" value="1"/>
</dbReference>
<dbReference type="Pfam" id="PF01424">
    <property type="entry name" value="R3H"/>
    <property type="match status" value="1"/>
</dbReference>
<feature type="region of interest" description="Jag_N domain" evidence="6">
    <location>
        <begin position="5"/>
        <end position="55"/>
    </location>
</feature>
<comment type="subcellular location">
    <subcellularLocation>
        <location evidence="6">Cytoplasm</location>
    </subcellularLocation>
</comment>
<dbReference type="GO" id="GO:0003723">
    <property type="term" value="F:RNA binding"/>
    <property type="evidence" value="ECO:0007669"/>
    <property type="project" value="UniProtKB-UniRule"/>
</dbReference>
<dbReference type="PANTHER" id="PTHR35800:SF1">
    <property type="entry name" value="RNA-BINDING PROTEIN KHPB"/>
    <property type="match status" value="1"/>
</dbReference>
<dbReference type="GO" id="GO:0005737">
    <property type="term" value="C:cytoplasm"/>
    <property type="evidence" value="ECO:0007669"/>
    <property type="project" value="UniProtKB-SubCell"/>
</dbReference>
<dbReference type="EMBL" id="CP117416">
    <property type="protein sequence ID" value="WCT55960.1"/>
    <property type="molecule type" value="Genomic_DNA"/>
</dbReference>
<reference evidence="8 9" key="1">
    <citation type="submission" date="2023-02" db="EMBL/GenBank/DDBJ databases">
        <title>Genome sequence of Paenibacillus kyungheensis KACC 18744.</title>
        <authorList>
            <person name="Kim S."/>
            <person name="Heo J."/>
            <person name="Kwon S.-W."/>
        </authorList>
    </citation>
    <scope>NUCLEOTIDE SEQUENCE [LARGE SCALE GENOMIC DNA]</scope>
    <source>
        <strain evidence="8 9">KACC 18744</strain>
    </source>
</reference>